<dbReference type="EMBL" id="JAFFZM010000010">
    <property type="protein sequence ID" value="MBO8200291.1"/>
    <property type="molecule type" value="Genomic_DNA"/>
</dbReference>
<dbReference type="InterPro" id="IPR029068">
    <property type="entry name" value="Glyas_Bleomycin-R_OHBP_Dase"/>
</dbReference>
<evidence type="ECO:0000313" key="1">
    <source>
        <dbReference type="EMBL" id="MBO8200291.1"/>
    </source>
</evidence>
<evidence type="ECO:0000313" key="2">
    <source>
        <dbReference type="Proteomes" id="UP000721954"/>
    </source>
</evidence>
<dbReference type="Gene3D" id="3.10.180.10">
    <property type="entry name" value="2,3-Dihydroxybiphenyl 1,2-Dioxygenase, domain 1"/>
    <property type="match status" value="1"/>
</dbReference>
<accession>A0ABS3XY20</accession>
<comment type="caution">
    <text evidence="1">The sequence shown here is derived from an EMBL/GenBank/DDBJ whole genome shotgun (WGS) entry which is preliminary data.</text>
</comment>
<name>A0ABS3XY20_9ACTN</name>
<sequence>MDILGTSLRICVDDLDAAVPVYERLASAEAMRFQNGPVEVAAVGPFFLMSGPEEHLNVLSKVKATLAVQDVDDALADLHTVGAQVIAGPKPTPIGRNLVARHPDGSVFEYVDRKQGAATEQ</sequence>
<proteinExistence type="predicted"/>
<keyword evidence="2" id="KW-1185">Reference proteome</keyword>
<dbReference type="RefSeq" id="WP_209211923.1">
    <property type="nucleotide sequence ID" value="NZ_JAFFZM010000010.1"/>
</dbReference>
<dbReference type="SUPFAM" id="SSF54593">
    <property type="entry name" value="Glyoxalase/Bleomycin resistance protein/Dihydroxybiphenyl dioxygenase"/>
    <property type="match status" value="1"/>
</dbReference>
<organism evidence="1 2">
    <name type="scientific">Streptomyces smyrnaeus</name>
    <dbReference type="NCBI Taxonomy" id="1387713"/>
    <lineage>
        <taxon>Bacteria</taxon>
        <taxon>Bacillati</taxon>
        <taxon>Actinomycetota</taxon>
        <taxon>Actinomycetes</taxon>
        <taxon>Kitasatosporales</taxon>
        <taxon>Streptomycetaceae</taxon>
        <taxon>Streptomyces</taxon>
    </lineage>
</organism>
<dbReference type="Proteomes" id="UP000721954">
    <property type="component" value="Unassembled WGS sequence"/>
</dbReference>
<protein>
    <submittedName>
        <fullName evidence="1">VOC family protein</fullName>
    </submittedName>
</protein>
<gene>
    <name evidence="1" type="ORF">JW613_18575</name>
</gene>
<reference evidence="1 2" key="1">
    <citation type="submission" date="2021-02" db="EMBL/GenBank/DDBJ databases">
        <title>Streptomyces spirodelae sp. nov., isolated from duckweed.</title>
        <authorList>
            <person name="Saimee Y."/>
            <person name="Duangmal K."/>
        </authorList>
    </citation>
    <scope>NUCLEOTIDE SEQUENCE [LARGE SCALE GENOMIC DNA]</scope>
    <source>
        <strain evidence="1 2">DSM 42105</strain>
    </source>
</reference>
<dbReference type="GeneID" id="96260623"/>